<name>A0A8T0W1R2_PANVG</name>
<dbReference type="PANTHER" id="PTHR46993">
    <property type="entry name" value="MYB TRANSCRIPTION FACTOR"/>
    <property type="match status" value="1"/>
</dbReference>
<accession>A0A8T0W1R2</accession>
<feature type="compositionally biased region" description="Basic and acidic residues" evidence="1">
    <location>
        <begin position="202"/>
        <end position="219"/>
    </location>
</feature>
<organism evidence="2 3">
    <name type="scientific">Panicum virgatum</name>
    <name type="common">Blackwell switchgrass</name>
    <dbReference type="NCBI Taxonomy" id="38727"/>
    <lineage>
        <taxon>Eukaryota</taxon>
        <taxon>Viridiplantae</taxon>
        <taxon>Streptophyta</taxon>
        <taxon>Embryophyta</taxon>
        <taxon>Tracheophyta</taxon>
        <taxon>Spermatophyta</taxon>
        <taxon>Magnoliopsida</taxon>
        <taxon>Liliopsida</taxon>
        <taxon>Poales</taxon>
        <taxon>Poaceae</taxon>
        <taxon>PACMAD clade</taxon>
        <taxon>Panicoideae</taxon>
        <taxon>Panicodae</taxon>
        <taxon>Paniceae</taxon>
        <taxon>Panicinae</taxon>
        <taxon>Panicum</taxon>
        <taxon>Panicum sect. Hiantes</taxon>
    </lineage>
</organism>
<feature type="compositionally biased region" description="Low complexity" evidence="1">
    <location>
        <begin position="25"/>
        <end position="60"/>
    </location>
</feature>
<dbReference type="EMBL" id="CM029040">
    <property type="protein sequence ID" value="KAG2639324.1"/>
    <property type="molecule type" value="Genomic_DNA"/>
</dbReference>
<feature type="region of interest" description="Disordered" evidence="1">
    <location>
        <begin position="1"/>
        <end position="84"/>
    </location>
</feature>
<gene>
    <name evidence="2" type="ORF">PVAP13_2NG610500</name>
</gene>
<dbReference type="Proteomes" id="UP000823388">
    <property type="component" value="Chromosome 2N"/>
</dbReference>
<protein>
    <submittedName>
        <fullName evidence="2">Uncharacterized protein</fullName>
    </submittedName>
</protein>
<evidence type="ECO:0000256" key="1">
    <source>
        <dbReference type="SAM" id="MobiDB-lite"/>
    </source>
</evidence>
<keyword evidence="3" id="KW-1185">Reference proteome</keyword>
<reference evidence="2 3" key="1">
    <citation type="submission" date="2020-05" db="EMBL/GenBank/DDBJ databases">
        <title>WGS assembly of Panicum virgatum.</title>
        <authorList>
            <person name="Lovell J.T."/>
            <person name="Jenkins J."/>
            <person name="Shu S."/>
            <person name="Juenger T.E."/>
            <person name="Schmutz J."/>
        </authorList>
    </citation>
    <scope>NUCLEOTIDE SEQUENCE [LARGE SCALE GENOMIC DNA]</scope>
    <source>
        <strain evidence="3">cv. AP13</strain>
    </source>
</reference>
<sequence>MPPVPSPSSAKRGGSSPTPTPPPASRTSSLLQTTRRTTGLGPQPRWPISSASSTTSGTTSHPPCLSLPPIASPDTGPSKRGPPPIMPIVQSFACSASPQSVRSLCKMHPLLIHLSRQKFLITQMMLMKLMVLNKTMRLIPPKQSNEADRAQEGMAGHQNVSIKGAQGVQLPEESVPASIKRSLMERHPNTSIFEWDGLGDSDDNRPVGKRELPPFERKPHPSPACAHKMRKKWSEIEEKNLVGRGGEVW</sequence>
<evidence type="ECO:0000313" key="3">
    <source>
        <dbReference type="Proteomes" id="UP000823388"/>
    </source>
</evidence>
<dbReference type="PANTHER" id="PTHR46993:SF14">
    <property type="entry name" value="OS07G0695900 PROTEIN"/>
    <property type="match status" value="1"/>
</dbReference>
<feature type="region of interest" description="Disordered" evidence="1">
    <location>
        <begin position="192"/>
        <end position="231"/>
    </location>
</feature>
<evidence type="ECO:0000313" key="2">
    <source>
        <dbReference type="EMBL" id="KAG2639324.1"/>
    </source>
</evidence>
<dbReference type="AlphaFoldDB" id="A0A8T0W1R2"/>
<proteinExistence type="predicted"/>
<comment type="caution">
    <text evidence="2">The sequence shown here is derived from an EMBL/GenBank/DDBJ whole genome shotgun (WGS) entry which is preliminary data.</text>
</comment>